<protein>
    <submittedName>
        <fullName evidence="2">Uncharacterized protein</fullName>
    </submittedName>
</protein>
<dbReference type="AlphaFoldDB" id="E4XCF7"/>
<dbReference type="EMBL" id="FN653035">
    <property type="protein sequence ID" value="CBY09282.1"/>
    <property type="molecule type" value="Genomic_DNA"/>
</dbReference>
<dbReference type="InParanoid" id="E4XCF7"/>
<feature type="region of interest" description="Disordered" evidence="1">
    <location>
        <begin position="125"/>
        <end position="221"/>
    </location>
</feature>
<organism evidence="2">
    <name type="scientific">Oikopleura dioica</name>
    <name type="common">Tunicate</name>
    <dbReference type="NCBI Taxonomy" id="34765"/>
    <lineage>
        <taxon>Eukaryota</taxon>
        <taxon>Metazoa</taxon>
        <taxon>Chordata</taxon>
        <taxon>Tunicata</taxon>
        <taxon>Appendicularia</taxon>
        <taxon>Copelata</taxon>
        <taxon>Oikopleuridae</taxon>
        <taxon>Oikopleura</taxon>
    </lineage>
</organism>
<evidence type="ECO:0000313" key="2">
    <source>
        <dbReference type="EMBL" id="CBY09282.1"/>
    </source>
</evidence>
<proteinExistence type="predicted"/>
<feature type="compositionally biased region" description="Basic and acidic residues" evidence="1">
    <location>
        <begin position="149"/>
        <end position="163"/>
    </location>
</feature>
<gene>
    <name evidence="2" type="ORF">GSOID_T00007819001</name>
</gene>
<accession>E4XCF7</accession>
<name>E4XCF7_OIKDI</name>
<feature type="compositionally biased region" description="Low complexity" evidence="1">
    <location>
        <begin position="191"/>
        <end position="204"/>
    </location>
</feature>
<sequence length="221" mass="25584">MGFIFFYFHNNPVSEKVLEIRGIKQTLMKDMRILLARLLFKKLQNVKKVEFEETKITIKEKPWHSKKSYVNPDNGQILKTSAKYLIHIELKDDSFDTFVDKDRIFKRGRIAVMDDEDEFGYERTTIIPNESSDEEDPDSTKTQIAGPSKTRDNFRADLKREHSISSFGPPRKRVLPPVHARQLKPRPPKPSAQSKPASDKAGSSKSKKNKSKKKDKKCFVM</sequence>
<dbReference type="Proteomes" id="UP000001307">
    <property type="component" value="Unassembled WGS sequence"/>
</dbReference>
<evidence type="ECO:0000256" key="1">
    <source>
        <dbReference type="SAM" id="MobiDB-lite"/>
    </source>
</evidence>
<evidence type="ECO:0000313" key="3">
    <source>
        <dbReference type="Proteomes" id="UP000001307"/>
    </source>
</evidence>
<keyword evidence="3" id="KW-1185">Reference proteome</keyword>
<reference evidence="2" key="1">
    <citation type="journal article" date="2010" name="Science">
        <title>Plasticity of animal genome architecture unmasked by rapid evolution of a pelagic tunicate.</title>
        <authorList>
            <person name="Denoeud F."/>
            <person name="Henriet S."/>
            <person name="Mungpakdee S."/>
            <person name="Aury J.M."/>
            <person name="Da Silva C."/>
            <person name="Brinkmann H."/>
            <person name="Mikhaleva J."/>
            <person name="Olsen L.C."/>
            <person name="Jubin C."/>
            <person name="Canestro C."/>
            <person name="Bouquet J.M."/>
            <person name="Danks G."/>
            <person name="Poulain J."/>
            <person name="Campsteijn C."/>
            <person name="Adamski M."/>
            <person name="Cross I."/>
            <person name="Yadetie F."/>
            <person name="Muffato M."/>
            <person name="Louis A."/>
            <person name="Butcher S."/>
            <person name="Tsagkogeorga G."/>
            <person name="Konrad A."/>
            <person name="Singh S."/>
            <person name="Jensen M.F."/>
            <person name="Cong E.H."/>
            <person name="Eikeseth-Otteraa H."/>
            <person name="Noel B."/>
            <person name="Anthouard V."/>
            <person name="Porcel B.M."/>
            <person name="Kachouri-Lafond R."/>
            <person name="Nishino A."/>
            <person name="Ugolini M."/>
            <person name="Chourrout P."/>
            <person name="Nishida H."/>
            <person name="Aasland R."/>
            <person name="Huzurbazar S."/>
            <person name="Westhof E."/>
            <person name="Delsuc F."/>
            <person name="Lehrach H."/>
            <person name="Reinhardt R."/>
            <person name="Weissenbach J."/>
            <person name="Roy S.W."/>
            <person name="Artiguenave F."/>
            <person name="Postlethwait J.H."/>
            <person name="Manak J.R."/>
            <person name="Thompson E.M."/>
            <person name="Jaillon O."/>
            <person name="Du Pasquier L."/>
            <person name="Boudinot P."/>
            <person name="Liberles D.A."/>
            <person name="Volff J.N."/>
            <person name="Philippe H."/>
            <person name="Lenhard B."/>
            <person name="Roest Crollius H."/>
            <person name="Wincker P."/>
            <person name="Chourrout D."/>
        </authorList>
    </citation>
    <scope>NUCLEOTIDE SEQUENCE [LARGE SCALE GENOMIC DNA]</scope>
</reference>
<feature type="compositionally biased region" description="Basic residues" evidence="1">
    <location>
        <begin position="205"/>
        <end position="221"/>
    </location>
</feature>